<gene>
    <name evidence="15" type="ORF">B1B05_11700</name>
    <name evidence="16" type="ORF">SAMN05443094_105129</name>
</gene>
<evidence type="ECO:0000256" key="7">
    <source>
        <dbReference type="ARBA" id="ARBA00022777"/>
    </source>
</evidence>
<keyword evidence="2" id="KW-1003">Cell membrane</keyword>
<dbReference type="OrthoDB" id="9776552at2"/>
<keyword evidence="18" id="KW-1185">Reference proteome</keyword>
<dbReference type="RefSeq" id="WP_045851985.1">
    <property type="nucleotide sequence ID" value="NZ_FTLX01000005.1"/>
</dbReference>
<dbReference type="STRING" id="1017273.SAMN05443094_105129"/>
<dbReference type="SUPFAM" id="SSF158472">
    <property type="entry name" value="HAMP domain-like"/>
    <property type="match status" value="1"/>
</dbReference>
<keyword evidence="6" id="KW-0547">Nucleotide-binding</keyword>
<keyword evidence="8" id="KW-0067">ATP-binding</keyword>
<reference evidence="18" key="2">
    <citation type="submission" date="2017-03" db="EMBL/GenBank/DDBJ databases">
        <title>Bacillus sp. V-88(T) DSM27956, whole genome shotgun sequencing project.</title>
        <authorList>
            <person name="Dastager S.G."/>
            <person name="Neurgaonkar P.S."/>
            <person name="Dharne M.S."/>
        </authorList>
    </citation>
    <scope>NUCLEOTIDE SEQUENCE [LARGE SCALE GENOMIC DNA]</scope>
    <source>
        <strain evidence="18">DSM 25145</strain>
    </source>
</reference>
<dbReference type="SMART" id="SM00304">
    <property type="entry name" value="HAMP"/>
    <property type="match status" value="1"/>
</dbReference>
<keyword evidence="7 16" id="KW-0418">Kinase</keyword>
<reference evidence="15" key="3">
    <citation type="submission" date="2017-03" db="EMBL/GenBank/DDBJ databases">
        <authorList>
            <person name="Dastager S.G."/>
            <person name="Neurgaonkar P.S."/>
            <person name="Dharne M.S."/>
        </authorList>
    </citation>
    <scope>NUCLEOTIDE SEQUENCE</scope>
    <source>
        <strain evidence="15">DSM 25145</strain>
    </source>
</reference>
<feature type="transmembrane region" description="Helical" evidence="13">
    <location>
        <begin position="294"/>
        <end position="319"/>
    </location>
</feature>
<keyword evidence="3" id="KW-0597">Phosphoprotein</keyword>
<dbReference type="CDD" id="cd06225">
    <property type="entry name" value="HAMP"/>
    <property type="match status" value="1"/>
</dbReference>
<accession>A0A1N6Y2L8</accession>
<feature type="domain" description="HAMP" evidence="14">
    <location>
        <begin position="317"/>
        <end position="369"/>
    </location>
</feature>
<dbReference type="Pfam" id="PF00672">
    <property type="entry name" value="HAMP"/>
    <property type="match status" value="1"/>
</dbReference>
<dbReference type="PROSITE" id="PS50885">
    <property type="entry name" value="HAMP"/>
    <property type="match status" value="1"/>
</dbReference>
<organism evidence="16 17">
    <name type="scientific">Domibacillus enclensis</name>
    <dbReference type="NCBI Taxonomy" id="1017273"/>
    <lineage>
        <taxon>Bacteria</taxon>
        <taxon>Bacillati</taxon>
        <taxon>Bacillota</taxon>
        <taxon>Bacilli</taxon>
        <taxon>Bacillales</taxon>
        <taxon>Bacillaceae</taxon>
        <taxon>Domibacillus</taxon>
    </lineage>
</organism>
<evidence type="ECO:0000256" key="10">
    <source>
        <dbReference type="ARBA" id="ARBA00023012"/>
    </source>
</evidence>
<dbReference type="InterPro" id="IPR010559">
    <property type="entry name" value="Sig_transdc_His_kin_internal"/>
</dbReference>
<keyword evidence="10" id="KW-0902">Two-component regulatory system</keyword>
<dbReference type="SUPFAM" id="SSF55874">
    <property type="entry name" value="ATPase domain of HSP90 chaperone/DNA topoisomerase II/histidine kinase"/>
    <property type="match status" value="1"/>
</dbReference>
<dbReference type="Proteomes" id="UP000215545">
    <property type="component" value="Unassembled WGS sequence"/>
</dbReference>
<dbReference type="InterPro" id="IPR003594">
    <property type="entry name" value="HATPase_dom"/>
</dbReference>
<dbReference type="Gene3D" id="3.30.565.10">
    <property type="entry name" value="Histidine kinase-like ATPase, C-terminal domain"/>
    <property type="match status" value="1"/>
</dbReference>
<keyword evidence="9 13" id="KW-1133">Transmembrane helix</keyword>
<evidence type="ECO:0000256" key="11">
    <source>
        <dbReference type="ARBA" id="ARBA00023136"/>
    </source>
</evidence>
<keyword evidence="11 13" id="KW-0472">Membrane</keyword>
<dbReference type="GO" id="GO:0005524">
    <property type="term" value="F:ATP binding"/>
    <property type="evidence" value="ECO:0007669"/>
    <property type="project" value="UniProtKB-KW"/>
</dbReference>
<evidence type="ECO:0000256" key="12">
    <source>
        <dbReference type="SAM" id="Coils"/>
    </source>
</evidence>
<dbReference type="EMBL" id="MWSK01000005">
    <property type="protein sequence ID" value="OXS77493.1"/>
    <property type="molecule type" value="Genomic_DNA"/>
</dbReference>
<evidence type="ECO:0000256" key="1">
    <source>
        <dbReference type="ARBA" id="ARBA00004651"/>
    </source>
</evidence>
<evidence type="ECO:0000256" key="8">
    <source>
        <dbReference type="ARBA" id="ARBA00022840"/>
    </source>
</evidence>
<evidence type="ECO:0000256" key="3">
    <source>
        <dbReference type="ARBA" id="ARBA00022553"/>
    </source>
</evidence>
<dbReference type="InterPro" id="IPR050640">
    <property type="entry name" value="Bact_2-comp_sensor_kinase"/>
</dbReference>
<dbReference type="GO" id="GO:0005886">
    <property type="term" value="C:plasma membrane"/>
    <property type="evidence" value="ECO:0007669"/>
    <property type="project" value="UniProtKB-SubCell"/>
</dbReference>
<evidence type="ECO:0000256" key="6">
    <source>
        <dbReference type="ARBA" id="ARBA00022741"/>
    </source>
</evidence>
<dbReference type="PANTHER" id="PTHR34220">
    <property type="entry name" value="SENSOR HISTIDINE KINASE YPDA"/>
    <property type="match status" value="1"/>
</dbReference>
<evidence type="ECO:0000313" key="16">
    <source>
        <dbReference type="EMBL" id="SIR08786.1"/>
    </source>
</evidence>
<evidence type="ECO:0000256" key="2">
    <source>
        <dbReference type="ARBA" id="ARBA00022475"/>
    </source>
</evidence>
<dbReference type="Proteomes" id="UP000186385">
    <property type="component" value="Unassembled WGS sequence"/>
</dbReference>
<keyword evidence="12" id="KW-0175">Coiled coil</keyword>
<dbReference type="Pfam" id="PF06580">
    <property type="entry name" value="His_kinase"/>
    <property type="match status" value="1"/>
</dbReference>
<feature type="coiled-coil region" evidence="12">
    <location>
        <begin position="30"/>
        <end position="64"/>
    </location>
</feature>
<sequence>MKSIQSRLLLLLFLFIILPYFLFVFLIYGYTKTSIERNELENSREQLEGTADELEQYSEDLVNLPYILYRNPDLFRMFENGFEDSIYFDSMAMEKSIETFYLTRNEIRQLRFYIEQDQEAFTVYNAMISTRKPQPGLLSQGPIKQLYESNEQYVIEPPHEIVNYNQAAILPESDHAMVMTFHHKIVDVLSNEFLGIMTMDIDLDAYAKMMHSLSQEEGASALLIDANDRIMYATDSSLIGSQIPAQLKQRITSSYGDSEEEIVLSKKLTGALDQWTVVKIIPSHVLFSDARKTAFINILVGLVVGLLGLVMVTLISYRITRPIQLLSRKVRSIEGGQTDIPFASSRDDEIGHLESHMHAMMNRIHHHIDREYKLEIENRKNEFRALKSQVNPHFLFNALQSIGAVALRANAPAVYRLLTSLSSMMRYSMQANQWVTVRQEINYINAYLDLQMERFGHKVKHTIHMSEPVLDAQIPSMILQPLVENFFKHTYEEGFYESQLIITGSIHEERLHLSVENDGPGLGDAELQTLRNHIKDSQSDGSGQIGLKNIHDRLALHYGSAAVFSVHSKEGKGFSVTIIIPAAPPFSNDETMLAHKEETE</sequence>
<dbReference type="InterPro" id="IPR003660">
    <property type="entry name" value="HAMP_dom"/>
</dbReference>
<dbReference type="Gene3D" id="3.30.450.20">
    <property type="entry name" value="PAS domain"/>
    <property type="match status" value="1"/>
</dbReference>
<evidence type="ECO:0000259" key="14">
    <source>
        <dbReference type="PROSITE" id="PS50885"/>
    </source>
</evidence>
<evidence type="ECO:0000256" key="9">
    <source>
        <dbReference type="ARBA" id="ARBA00022989"/>
    </source>
</evidence>
<dbReference type="AlphaFoldDB" id="A0A1N6Y2L8"/>
<reference evidence="16 17" key="1">
    <citation type="submission" date="2017-01" db="EMBL/GenBank/DDBJ databases">
        <authorList>
            <person name="Mah S.A."/>
            <person name="Swanson W.J."/>
            <person name="Moy G.W."/>
            <person name="Vacquier V.D."/>
        </authorList>
    </citation>
    <scope>NUCLEOTIDE SEQUENCE [LARGE SCALE GENOMIC DNA]</scope>
    <source>
        <strain evidence="16 17">NIO-1016</strain>
    </source>
</reference>
<feature type="transmembrane region" description="Helical" evidence="13">
    <location>
        <begin position="7"/>
        <end position="30"/>
    </location>
</feature>
<keyword evidence="4" id="KW-0808">Transferase</keyword>
<evidence type="ECO:0000313" key="18">
    <source>
        <dbReference type="Proteomes" id="UP000215545"/>
    </source>
</evidence>
<dbReference type="Pfam" id="PF02518">
    <property type="entry name" value="HATPase_c"/>
    <property type="match status" value="1"/>
</dbReference>
<evidence type="ECO:0000256" key="5">
    <source>
        <dbReference type="ARBA" id="ARBA00022692"/>
    </source>
</evidence>
<proteinExistence type="predicted"/>
<dbReference type="Gene3D" id="6.10.340.10">
    <property type="match status" value="1"/>
</dbReference>
<name>A0A1N6Y2L8_9BACI</name>
<evidence type="ECO:0000313" key="17">
    <source>
        <dbReference type="Proteomes" id="UP000186385"/>
    </source>
</evidence>
<dbReference type="EMBL" id="FTLX01000005">
    <property type="protein sequence ID" value="SIR08786.1"/>
    <property type="molecule type" value="Genomic_DNA"/>
</dbReference>
<evidence type="ECO:0000256" key="4">
    <source>
        <dbReference type="ARBA" id="ARBA00022679"/>
    </source>
</evidence>
<comment type="subcellular location">
    <subcellularLocation>
        <location evidence="1">Cell membrane</location>
        <topology evidence="1">Multi-pass membrane protein</topology>
    </subcellularLocation>
</comment>
<evidence type="ECO:0000313" key="15">
    <source>
        <dbReference type="EMBL" id="OXS77493.1"/>
    </source>
</evidence>
<dbReference type="InterPro" id="IPR036890">
    <property type="entry name" value="HATPase_C_sf"/>
</dbReference>
<evidence type="ECO:0000256" key="13">
    <source>
        <dbReference type="SAM" id="Phobius"/>
    </source>
</evidence>
<keyword evidence="5 13" id="KW-0812">Transmembrane</keyword>
<dbReference type="GO" id="GO:0000155">
    <property type="term" value="F:phosphorelay sensor kinase activity"/>
    <property type="evidence" value="ECO:0007669"/>
    <property type="project" value="InterPro"/>
</dbReference>
<protein>
    <submittedName>
        <fullName evidence="15">Two-component sensor histidine kinase</fullName>
    </submittedName>
    <submittedName>
        <fullName evidence="16">Two-component system, sensor histidine kinase YesM</fullName>
    </submittedName>
</protein>
<dbReference type="PANTHER" id="PTHR34220:SF11">
    <property type="entry name" value="SENSOR PROTEIN KINASE HPTS"/>
    <property type="match status" value="1"/>
</dbReference>